<dbReference type="CDD" id="cd02440">
    <property type="entry name" value="AdoMet_MTases"/>
    <property type="match status" value="1"/>
</dbReference>
<dbReference type="RefSeq" id="WP_006211597.1">
    <property type="nucleotide sequence ID" value="NZ_CP147845.1"/>
</dbReference>
<keyword evidence="2" id="KW-0808">Transferase</keyword>
<dbReference type="GO" id="GO:0032259">
    <property type="term" value="P:methylation"/>
    <property type="evidence" value="ECO:0007669"/>
    <property type="project" value="UniProtKB-KW"/>
</dbReference>
<dbReference type="InterPro" id="IPR013216">
    <property type="entry name" value="Methyltransf_11"/>
</dbReference>
<dbReference type="STRING" id="59843.A3958_00600"/>
<dbReference type="OrthoDB" id="9810615at2"/>
<dbReference type="Gene3D" id="3.40.50.150">
    <property type="entry name" value="Vaccinia Virus protein VP39"/>
    <property type="match status" value="1"/>
</dbReference>
<dbReference type="AlphaFoldDB" id="A0A163ESA2"/>
<dbReference type="GeneID" id="97554447"/>
<reference evidence="2" key="1">
    <citation type="journal article" date="2016" name="Genome Announc.">
        <title>Draft genomes of two strains of Paenibacillus glucanolyticus with capability to degrade lignocellulose.</title>
        <authorList>
            <person name="Mathews S.L."/>
            <person name="Pawlak J."/>
            <person name="Grunden A.M."/>
        </authorList>
    </citation>
    <scope>NUCLEOTIDE SEQUENCE [LARGE SCALE GENOMIC DNA]</scope>
    <source>
        <strain evidence="2">SLM1</strain>
    </source>
</reference>
<proteinExistence type="predicted"/>
<dbReference type="Proteomes" id="UP000076796">
    <property type="component" value="Unassembled WGS sequence"/>
</dbReference>
<comment type="caution">
    <text evidence="2">The sequence shown here is derived from an EMBL/GenBank/DDBJ whole genome shotgun (WGS) entry which is preliminary data.</text>
</comment>
<evidence type="ECO:0000313" key="2">
    <source>
        <dbReference type="EMBL" id="KZS43985.1"/>
    </source>
</evidence>
<dbReference type="Pfam" id="PF08241">
    <property type="entry name" value="Methyltransf_11"/>
    <property type="match status" value="1"/>
</dbReference>
<name>A0A163ESA2_9BACL</name>
<keyword evidence="2" id="KW-0489">Methyltransferase</keyword>
<dbReference type="EMBL" id="LWMH01000002">
    <property type="protein sequence ID" value="KZS43985.1"/>
    <property type="molecule type" value="Genomic_DNA"/>
</dbReference>
<gene>
    <name evidence="2" type="ORF">AWU65_28330</name>
</gene>
<organism evidence="2 3">
    <name type="scientific">Paenibacillus glucanolyticus</name>
    <dbReference type="NCBI Taxonomy" id="59843"/>
    <lineage>
        <taxon>Bacteria</taxon>
        <taxon>Bacillati</taxon>
        <taxon>Bacillota</taxon>
        <taxon>Bacilli</taxon>
        <taxon>Bacillales</taxon>
        <taxon>Paenibacillaceae</taxon>
        <taxon>Paenibacillus</taxon>
    </lineage>
</organism>
<keyword evidence="3" id="KW-1185">Reference proteome</keyword>
<dbReference type="GO" id="GO:0008757">
    <property type="term" value="F:S-adenosylmethionine-dependent methyltransferase activity"/>
    <property type="evidence" value="ECO:0007669"/>
    <property type="project" value="InterPro"/>
</dbReference>
<feature type="domain" description="Methyltransferase type 11" evidence="1">
    <location>
        <begin position="42"/>
        <end position="144"/>
    </location>
</feature>
<protein>
    <submittedName>
        <fullName evidence="2">Methyltransferase</fullName>
    </submittedName>
</protein>
<accession>A0A163ESA2</accession>
<evidence type="ECO:0000259" key="1">
    <source>
        <dbReference type="Pfam" id="PF08241"/>
    </source>
</evidence>
<dbReference type="InterPro" id="IPR029063">
    <property type="entry name" value="SAM-dependent_MTases_sf"/>
</dbReference>
<dbReference type="SUPFAM" id="SSF53335">
    <property type="entry name" value="S-adenosyl-L-methionine-dependent methyltransferases"/>
    <property type="match status" value="1"/>
</dbReference>
<sequence>MNKVIDYYNTFDEWGRLDREPVEFIVNLHHILAMLPKKGHVLDNGAGPGKYSMELAKNGFDVTLTDLTPRLVDISVAKAKELNLEKQFKGFHSADAKDLSIFHDELFDASLMMGPLYHLQSREDRDTAVQELYRVTRSGGYVFVAFMTRIRHLMTSLMYPEHWKPHDHVSSIKEFMKTGVFNHSDEGRFTGAYYYNIEDIKPFMESHGFESIKLIASSSIAGALKPEQFDYWRSRGEDEFHEVMKMIYQEAENPSILGVSSHLLYIGRKRTEHPSI</sequence>
<evidence type="ECO:0000313" key="3">
    <source>
        <dbReference type="Proteomes" id="UP000076796"/>
    </source>
</evidence>